<dbReference type="NCBIfam" id="TIGR00815">
    <property type="entry name" value="sulP"/>
    <property type="match status" value="1"/>
</dbReference>
<dbReference type="InterPro" id="IPR011547">
    <property type="entry name" value="SLC26A/SulP_dom"/>
</dbReference>
<evidence type="ECO:0000256" key="1">
    <source>
        <dbReference type="ARBA" id="ARBA00004141"/>
    </source>
</evidence>
<feature type="transmembrane region" description="Helical" evidence="5">
    <location>
        <begin position="261"/>
        <end position="283"/>
    </location>
</feature>
<dbReference type="AlphaFoldDB" id="Q2W0X6"/>
<comment type="subcellular location">
    <subcellularLocation>
        <location evidence="1">Membrane</location>
        <topology evidence="1">Multi-pass membrane protein</topology>
    </subcellularLocation>
</comment>
<feature type="domain" description="STAS" evidence="6">
    <location>
        <begin position="451"/>
        <end position="562"/>
    </location>
</feature>
<dbReference type="KEGG" id="mag:amb3695"/>
<evidence type="ECO:0000256" key="4">
    <source>
        <dbReference type="ARBA" id="ARBA00023136"/>
    </source>
</evidence>
<dbReference type="CDD" id="cd07042">
    <property type="entry name" value="STAS_SulP_like_sulfate_transporter"/>
    <property type="match status" value="1"/>
</dbReference>
<dbReference type="PROSITE" id="PS50801">
    <property type="entry name" value="STAS"/>
    <property type="match status" value="1"/>
</dbReference>
<feature type="transmembrane region" description="Helical" evidence="5">
    <location>
        <begin position="341"/>
        <end position="371"/>
    </location>
</feature>
<sequence>MSERPTFMPARLINLFTPKLLVCLKEGYDLPRGRGDLIAGLTVAIVALPLAMALGIASGVTPDRGLFTAIVAGFLISFLGGSRFQIGGPTGAFVVVVYNIVQQHGYDGLVLATLMAGVMLLLFGLARFGVVIKYIPYPLVTGFTSGIAVIIFSSQVKDFLGLRMESVPAEFFEKWVAYGEHIGTTHGPTLAVAAGTLAVILVLRRFRPGWPGFLIGVTGASVLVWALGMPVETIGSRFGGIPSTLPSPQFPALSWGKVTALLQPAFTIAFLAGIESLLSAMVADGMTGRRHKSNCELLAQGIANIASVLFGGIPATGAIARTATSIKSGAQTPVAGMLHAVFILLFMLLFAPLASWIPLPSLAAVLMVVAWNMSEAPHFIHLMSAPRSDRAVLLVTFVLTVMVDLTVAIEVGMVLASILFMRRMAEVTEIGTGIHLIDEDAEDGGDDHVGAIPTTPIPDGVEVFQISGPFFFGVATRLSEVFEQTHKPPRVFILRMRLVPVIDASGIQALTEFVRRCRKHGTEVLLSGVQPQPMQVMGRMGLCHEIGEDNFVPNIDAALTTARTLAVHP</sequence>
<feature type="transmembrane region" description="Helical" evidence="5">
    <location>
        <begin position="137"/>
        <end position="156"/>
    </location>
</feature>
<dbReference type="InterPro" id="IPR002645">
    <property type="entry name" value="STAS_dom"/>
</dbReference>
<dbReference type="Gene3D" id="3.30.750.24">
    <property type="entry name" value="STAS domain"/>
    <property type="match status" value="1"/>
</dbReference>
<dbReference type="PANTHER" id="PTHR11814">
    <property type="entry name" value="SULFATE TRANSPORTER"/>
    <property type="match status" value="1"/>
</dbReference>
<feature type="transmembrane region" description="Helical" evidence="5">
    <location>
        <begin position="391"/>
        <end position="420"/>
    </location>
</feature>
<dbReference type="Proteomes" id="UP000007058">
    <property type="component" value="Chromosome"/>
</dbReference>
<dbReference type="EMBL" id="AP007255">
    <property type="protein sequence ID" value="BAE52499.1"/>
    <property type="molecule type" value="Genomic_DNA"/>
</dbReference>
<keyword evidence="8" id="KW-1185">Reference proteome</keyword>
<dbReference type="Pfam" id="PF01740">
    <property type="entry name" value="STAS"/>
    <property type="match status" value="1"/>
</dbReference>
<protein>
    <submittedName>
        <fullName evidence="7">Sulfate permease and related transporters</fullName>
    </submittedName>
</protein>
<reference evidence="7 8" key="1">
    <citation type="journal article" date="2005" name="DNA Res.">
        <title>Complete genome sequence of the facultative anaerobic magnetotactic bacterium Magnetospirillum sp. strain AMB-1.</title>
        <authorList>
            <person name="Matsunaga T."/>
            <person name="Okamura Y."/>
            <person name="Fukuda Y."/>
            <person name="Wahyudi A.T."/>
            <person name="Murase Y."/>
            <person name="Takeyama H."/>
        </authorList>
    </citation>
    <scope>NUCLEOTIDE SEQUENCE [LARGE SCALE GENOMIC DNA]</scope>
    <source>
        <strain evidence="8">ATCC 700264 / AMB-1</strain>
    </source>
</reference>
<dbReference type="GO" id="GO:0055085">
    <property type="term" value="P:transmembrane transport"/>
    <property type="evidence" value="ECO:0007669"/>
    <property type="project" value="InterPro"/>
</dbReference>
<organism evidence="7 8">
    <name type="scientific">Paramagnetospirillum magneticum (strain ATCC 700264 / AMB-1)</name>
    <name type="common">Magnetospirillum magneticum</name>
    <dbReference type="NCBI Taxonomy" id="342108"/>
    <lineage>
        <taxon>Bacteria</taxon>
        <taxon>Pseudomonadati</taxon>
        <taxon>Pseudomonadota</taxon>
        <taxon>Alphaproteobacteria</taxon>
        <taxon>Rhodospirillales</taxon>
        <taxon>Magnetospirillaceae</taxon>
        <taxon>Paramagnetospirillum</taxon>
    </lineage>
</organism>
<gene>
    <name evidence="7" type="ordered locus">amb3695</name>
</gene>
<evidence type="ECO:0000259" key="6">
    <source>
        <dbReference type="PROSITE" id="PS50801"/>
    </source>
</evidence>
<evidence type="ECO:0000256" key="3">
    <source>
        <dbReference type="ARBA" id="ARBA00022989"/>
    </source>
</evidence>
<evidence type="ECO:0000313" key="8">
    <source>
        <dbReference type="Proteomes" id="UP000007058"/>
    </source>
</evidence>
<evidence type="ECO:0000313" key="7">
    <source>
        <dbReference type="EMBL" id="BAE52499.1"/>
    </source>
</evidence>
<dbReference type="InterPro" id="IPR036513">
    <property type="entry name" value="STAS_dom_sf"/>
</dbReference>
<dbReference type="SUPFAM" id="SSF52091">
    <property type="entry name" value="SpoIIaa-like"/>
    <property type="match status" value="1"/>
</dbReference>
<dbReference type="InterPro" id="IPR001902">
    <property type="entry name" value="SLC26A/SulP_fam"/>
</dbReference>
<dbReference type="Pfam" id="PF00916">
    <property type="entry name" value="Sulfate_transp"/>
    <property type="match status" value="1"/>
</dbReference>
<dbReference type="HOGENOM" id="CLU_003182_13_1_5"/>
<keyword evidence="4 5" id="KW-0472">Membrane</keyword>
<evidence type="ECO:0000256" key="2">
    <source>
        <dbReference type="ARBA" id="ARBA00022692"/>
    </source>
</evidence>
<feature type="transmembrane region" description="Helical" evidence="5">
    <location>
        <begin position="185"/>
        <end position="203"/>
    </location>
</feature>
<evidence type="ECO:0000256" key="5">
    <source>
        <dbReference type="SAM" id="Phobius"/>
    </source>
</evidence>
<feature type="transmembrane region" description="Helical" evidence="5">
    <location>
        <begin position="210"/>
        <end position="228"/>
    </location>
</feature>
<keyword evidence="3 5" id="KW-1133">Transmembrane helix</keyword>
<dbReference type="STRING" id="342108.amb3695"/>
<name>Q2W0X6_PARM1</name>
<keyword evidence="2 5" id="KW-0812">Transmembrane</keyword>
<feature type="transmembrane region" description="Helical" evidence="5">
    <location>
        <begin position="37"/>
        <end position="58"/>
    </location>
</feature>
<dbReference type="GO" id="GO:0016020">
    <property type="term" value="C:membrane"/>
    <property type="evidence" value="ECO:0007669"/>
    <property type="project" value="UniProtKB-SubCell"/>
</dbReference>
<accession>Q2W0X6</accession>
<proteinExistence type="predicted"/>
<feature type="transmembrane region" description="Helical" evidence="5">
    <location>
        <begin position="65"/>
        <end position="86"/>
    </location>
</feature>
<feature type="transmembrane region" description="Helical" evidence="5">
    <location>
        <begin position="106"/>
        <end position="125"/>
    </location>
</feature>